<reference evidence="2" key="1">
    <citation type="submission" date="2025-08" db="UniProtKB">
        <authorList>
            <consortium name="Ensembl"/>
        </authorList>
    </citation>
    <scope>IDENTIFICATION</scope>
</reference>
<evidence type="ECO:0000313" key="3">
    <source>
        <dbReference type="Proteomes" id="UP000694700"/>
    </source>
</evidence>
<evidence type="ECO:0000313" key="2">
    <source>
        <dbReference type="Ensembl" id="ENSCCRP00015034655.1"/>
    </source>
</evidence>
<dbReference type="Gene3D" id="1.20.5.340">
    <property type="match status" value="1"/>
</dbReference>
<proteinExistence type="predicted"/>
<dbReference type="PANTHER" id="PTHR11505">
    <property type="entry name" value="L1 TRANSPOSABLE ELEMENT-RELATED"/>
    <property type="match status" value="1"/>
</dbReference>
<organism evidence="2 3">
    <name type="scientific">Cyprinus carpio</name>
    <name type="common">Common carp</name>
    <dbReference type="NCBI Taxonomy" id="7962"/>
    <lineage>
        <taxon>Eukaryota</taxon>
        <taxon>Metazoa</taxon>
        <taxon>Chordata</taxon>
        <taxon>Craniata</taxon>
        <taxon>Vertebrata</taxon>
        <taxon>Euteleostomi</taxon>
        <taxon>Actinopterygii</taxon>
        <taxon>Neopterygii</taxon>
        <taxon>Teleostei</taxon>
        <taxon>Ostariophysi</taxon>
        <taxon>Cypriniformes</taxon>
        <taxon>Cyprinidae</taxon>
        <taxon>Cyprininae</taxon>
        <taxon>Cyprinus</taxon>
    </lineage>
</organism>
<dbReference type="InterPro" id="IPR004244">
    <property type="entry name" value="Transposase_22"/>
</dbReference>
<dbReference type="Ensembl" id="ENSCCRT00015035867.1">
    <property type="protein sequence ID" value="ENSCCRP00015034655.1"/>
    <property type="gene ID" value="ENSCCRG00015014452.1"/>
</dbReference>
<dbReference type="AlphaFoldDB" id="A0A8C1UB03"/>
<evidence type="ECO:0000256" key="1">
    <source>
        <dbReference type="SAM" id="MobiDB-lite"/>
    </source>
</evidence>
<protein>
    <recommendedName>
        <fullName evidence="4">L1 transposable element RRM domain-containing protein</fullName>
    </recommendedName>
</protein>
<name>A0A8C1UB03_CYPCA</name>
<sequence>MERQPKPRKEEPKTAETTERKSLQMAAEGIASEGESSAGVLAAALKEFREIIGSVKQELISQMTELLDSIQGSIDTLNMSVSSMQGRITTAEQRISDVEDTVSGNERRNNIRLIGLSEGAEGRDTVEFFKTWLPSVLEKENFGAPIIIERAHHVPAVRIPGKAPRPILIRLLRFQDRESILRIAREKAPISVDGKRVSFFPDFSSEVMNRRRGMIPALKALKEKNVNCHVIYPARICILTEDGGTRFCHTSDEALKFLLTLGRSGFFLH</sequence>
<evidence type="ECO:0008006" key="4">
    <source>
        <dbReference type="Google" id="ProtNLM"/>
    </source>
</evidence>
<feature type="compositionally biased region" description="Basic and acidic residues" evidence="1">
    <location>
        <begin position="1"/>
        <end position="22"/>
    </location>
</feature>
<dbReference type="Gene3D" id="3.30.70.1820">
    <property type="entry name" value="L1 transposable element, RRM domain"/>
    <property type="match status" value="1"/>
</dbReference>
<accession>A0A8C1UB03</accession>
<feature type="region of interest" description="Disordered" evidence="1">
    <location>
        <begin position="1"/>
        <end position="32"/>
    </location>
</feature>
<dbReference type="Proteomes" id="UP000694700">
    <property type="component" value="Unplaced"/>
</dbReference>